<keyword evidence="1" id="KW-0678">Repressor</keyword>
<dbReference type="Gene3D" id="1.10.10.60">
    <property type="entry name" value="Homeodomain-like"/>
    <property type="match status" value="1"/>
</dbReference>
<evidence type="ECO:0000313" key="6">
    <source>
        <dbReference type="Proteomes" id="UP000276770"/>
    </source>
</evidence>
<keyword evidence="6" id="KW-1185">Reference proteome</keyword>
<dbReference type="InterPro" id="IPR009057">
    <property type="entry name" value="Homeodomain-like_sf"/>
</dbReference>
<dbReference type="SUPFAM" id="SSF46689">
    <property type="entry name" value="Homeodomain-like"/>
    <property type="match status" value="1"/>
</dbReference>
<evidence type="ECO:0000313" key="5">
    <source>
        <dbReference type="EMBL" id="RLQ93479.1"/>
    </source>
</evidence>
<dbReference type="SUPFAM" id="SSF48498">
    <property type="entry name" value="Tetracyclin repressor-like, C-terminal domain"/>
    <property type="match status" value="1"/>
</dbReference>
<dbReference type="InterPro" id="IPR001647">
    <property type="entry name" value="HTH_TetR"/>
</dbReference>
<accession>A0A3L7JTS2</accession>
<reference evidence="5 6" key="1">
    <citation type="submission" date="2018-10" db="EMBL/GenBank/DDBJ databases">
        <title>Falsibacillus sp. genome draft.</title>
        <authorList>
            <person name="Shi S."/>
        </authorList>
    </citation>
    <scope>NUCLEOTIDE SEQUENCE [LARGE SCALE GENOMIC DNA]</scope>
    <source>
        <strain evidence="5 6">GY 10110</strain>
    </source>
</reference>
<dbReference type="InterPro" id="IPR036271">
    <property type="entry name" value="Tet_transcr_reg_TetR-rel_C_sf"/>
</dbReference>
<dbReference type="Pfam" id="PF17932">
    <property type="entry name" value="TetR_C_24"/>
    <property type="match status" value="1"/>
</dbReference>
<dbReference type="OrthoDB" id="1669699at2"/>
<evidence type="ECO:0000256" key="3">
    <source>
        <dbReference type="PROSITE-ProRule" id="PRU00335"/>
    </source>
</evidence>
<comment type="caution">
    <text evidence="5">The sequence shown here is derived from an EMBL/GenBank/DDBJ whole genome shotgun (WGS) entry which is preliminary data.</text>
</comment>
<dbReference type="GO" id="GO:0003677">
    <property type="term" value="F:DNA binding"/>
    <property type="evidence" value="ECO:0007669"/>
    <property type="project" value="UniProtKB-UniRule"/>
</dbReference>
<dbReference type="AlphaFoldDB" id="A0A3L7JTS2"/>
<dbReference type="InterPro" id="IPR041490">
    <property type="entry name" value="KstR2_TetR_C"/>
</dbReference>
<protein>
    <submittedName>
        <fullName evidence="5">TetR/AcrR family transcriptional regulator</fullName>
    </submittedName>
</protein>
<evidence type="ECO:0000259" key="4">
    <source>
        <dbReference type="PROSITE" id="PS50977"/>
    </source>
</evidence>
<sequence>MLVKVNGSGDEVGGLRLVLKGEKKAEAVDILNKKREVHASVKDERLVMKRRDQMIRGAVSLFKKKGFHRTTTREIARAAGFSIGTLYEYIRTKEDVLYLVCDSIYDQVRDRLLGMDTSQGTLESLKLGIAYYFKIMDEMQDEVLVMYQEVKSLTKDALPYVLKKELEMVGMFESLIRNCVTNGELEIHPNHIHMLAHNIFVQGQMWGFRRWALRKECSIEQYITIQTDLLFSGIKGYQKPVGTGGER</sequence>
<dbReference type="InterPro" id="IPR050624">
    <property type="entry name" value="HTH-type_Tx_Regulator"/>
</dbReference>
<name>A0A3L7JTS2_9BACI</name>
<dbReference type="PANTHER" id="PTHR43479">
    <property type="entry name" value="ACREF/ENVCD OPERON REPRESSOR-RELATED"/>
    <property type="match status" value="1"/>
</dbReference>
<organism evidence="5 6">
    <name type="scientific">Falsibacillus albus</name>
    <dbReference type="NCBI Taxonomy" id="2478915"/>
    <lineage>
        <taxon>Bacteria</taxon>
        <taxon>Bacillati</taxon>
        <taxon>Bacillota</taxon>
        <taxon>Bacilli</taxon>
        <taxon>Bacillales</taxon>
        <taxon>Bacillaceae</taxon>
        <taxon>Falsibacillus</taxon>
    </lineage>
</organism>
<feature type="domain" description="HTH tetR-type" evidence="4">
    <location>
        <begin position="48"/>
        <end position="108"/>
    </location>
</feature>
<dbReference type="EMBL" id="RCVZ01000014">
    <property type="protein sequence ID" value="RLQ93479.1"/>
    <property type="molecule type" value="Genomic_DNA"/>
</dbReference>
<dbReference type="PANTHER" id="PTHR43479:SF11">
    <property type="entry name" value="ACREF_ENVCD OPERON REPRESSOR-RELATED"/>
    <property type="match status" value="1"/>
</dbReference>
<keyword evidence="2 3" id="KW-0238">DNA-binding</keyword>
<dbReference type="Gene3D" id="1.10.357.10">
    <property type="entry name" value="Tetracycline Repressor, domain 2"/>
    <property type="match status" value="1"/>
</dbReference>
<dbReference type="PRINTS" id="PR00455">
    <property type="entry name" value="HTHTETR"/>
</dbReference>
<feature type="DNA-binding region" description="H-T-H motif" evidence="3">
    <location>
        <begin position="71"/>
        <end position="90"/>
    </location>
</feature>
<gene>
    <name evidence="5" type="ORF">D9X91_17415</name>
</gene>
<proteinExistence type="predicted"/>
<dbReference type="Proteomes" id="UP000276770">
    <property type="component" value="Unassembled WGS sequence"/>
</dbReference>
<dbReference type="PROSITE" id="PS50977">
    <property type="entry name" value="HTH_TETR_2"/>
    <property type="match status" value="1"/>
</dbReference>
<evidence type="ECO:0000256" key="2">
    <source>
        <dbReference type="ARBA" id="ARBA00023125"/>
    </source>
</evidence>
<dbReference type="Pfam" id="PF00440">
    <property type="entry name" value="TetR_N"/>
    <property type="match status" value="1"/>
</dbReference>
<evidence type="ECO:0000256" key="1">
    <source>
        <dbReference type="ARBA" id="ARBA00022491"/>
    </source>
</evidence>